<dbReference type="PANTHER" id="PTHR24123:SF142">
    <property type="entry name" value="ANKYRIN"/>
    <property type="match status" value="1"/>
</dbReference>
<dbReference type="Pfam" id="PF00023">
    <property type="entry name" value="Ank"/>
    <property type="match status" value="2"/>
</dbReference>
<reference evidence="6" key="1">
    <citation type="journal article" date="2020" name="Stud. Mycol.">
        <title>101 Dothideomycetes genomes: a test case for predicting lifestyles and emergence of pathogens.</title>
        <authorList>
            <person name="Haridas S."/>
            <person name="Albert R."/>
            <person name="Binder M."/>
            <person name="Bloem J."/>
            <person name="Labutti K."/>
            <person name="Salamov A."/>
            <person name="Andreopoulos B."/>
            <person name="Baker S."/>
            <person name="Barry K."/>
            <person name="Bills G."/>
            <person name="Bluhm B."/>
            <person name="Cannon C."/>
            <person name="Castanera R."/>
            <person name="Culley D."/>
            <person name="Daum C."/>
            <person name="Ezra D."/>
            <person name="Gonzalez J."/>
            <person name="Henrissat B."/>
            <person name="Kuo A."/>
            <person name="Liang C."/>
            <person name="Lipzen A."/>
            <person name="Lutzoni F."/>
            <person name="Magnuson J."/>
            <person name="Mondo S."/>
            <person name="Nolan M."/>
            <person name="Ohm R."/>
            <person name="Pangilinan J."/>
            <person name="Park H.-J."/>
            <person name="Ramirez L."/>
            <person name="Alfaro M."/>
            <person name="Sun H."/>
            <person name="Tritt A."/>
            <person name="Yoshinaga Y."/>
            <person name="Zwiers L.-H."/>
            <person name="Turgeon B."/>
            <person name="Goodwin S."/>
            <person name="Spatafora J."/>
            <person name="Crous P."/>
            <person name="Grigoriev I."/>
        </authorList>
    </citation>
    <scope>NUCLEOTIDE SEQUENCE</scope>
    <source>
        <strain evidence="6">CBS 133067</strain>
    </source>
</reference>
<feature type="repeat" description="ANK" evidence="3">
    <location>
        <begin position="940"/>
        <end position="974"/>
    </location>
</feature>
<dbReference type="CDD" id="cd12885">
    <property type="entry name" value="SPRY_RanBP_like"/>
    <property type="match status" value="1"/>
</dbReference>
<proteinExistence type="predicted"/>
<evidence type="ECO:0000259" key="5">
    <source>
        <dbReference type="PROSITE" id="PS50188"/>
    </source>
</evidence>
<dbReference type="InterPro" id="IPR013320">
    <property type="entry name" value="ConA-like_dom_sf"/>
</dbReference>
<dbReference type="OrthoDB" id="341259at2759"/>
<dbReference type="PROSITE" id="PS50088">
    <property type="entry name" value="ANK_REPEAT"/>
    <property type="match status" value="3"/>
</dbReference>
<dbReference type="PROSITE" id="PS50297">
    <property type="entry name" value="ANK_REP_REGION"/>
    <property type="match status" value="3"/>
</dbReference>
<dbReference type="SMART" id="SM00449">
    <property type="entry name" value="SPRY"/>
    <property type="match status" value="1"/>
</dbReference>
<feature type="compositionally biased region" description="Basic and acidic residues" evidence="4">
    <location>
        <begin position="723"/>
        <end position="801"/>
    </location>
</feature>
<dbReference type="InterPro" id="IPR051165">
    <property type="entry name" value="Multifunctional_ANK_Repeat"/>
</dbReference>
<dbReference type="Gene3D" id="2.60.120.920">
    <property type="match status" value="1"/>
</dbReference>
<keyword evidence="2 3" id="KW-0040">ANK repeat</keyword>
<evidence type="ECO:0000256" key="1">
    <source>
        <dbReference type="ARBA" id="ARBA00022737"/>
    </source>
</evidence>
<dbReference type="Pfam" id="PF00622">
    <property type="entry name" value="SPRY"/>
    <property type="match status" value="1"/>
</dbReference>
<feature type="domain" description="B30.2/SPRY" evidence="5">
    <location>
        <begin position="1311"/>
        <end position="1519"/>
    </location>
</feature>
<comment type="caution">
    <text evidence="6">The sequence shown here is derived from an EMBL/GenBank/DDBJ whole genome shotgun (WGS) entry which is preliminary data.</text>
</comment>
<dbReference type="PANTHER" id="PTHR24123">
    <property type="entry name" value="ANKYRIN REPEAT-CONTAINING"/>
    <property type="match status" value="1"/>
</dbReference>
<feature type="region of interest" description="Disordered" evidence="4">
    <location>
        <begin position="709"/>
        <end position="843"/>
    </location>
</feature>
<protein>
    <submittedName>
        <fullName evidence="6">Ankyrin</fullName>
    </submittedName>
</protein>
<dbReference type="SUPFAM" id="SSF48403">
    <property type="entry name" value="Ankyrin repeat"/>
    <property type="match status" value="2"/>
</dbReference>
<accession>A0A9P4IGY0</accession>
<dbReference type="SUPFAM" id="SSF49899">
    <property type="entry name" value="Concanavalin A-like lectins/glucanases"/>
    <property type="match status" value="1"/>
</dbReference>
<evidence type="ECO:0000256" key="2">
    <source>
        <dbReference type="ARBA" id="ARBA00023043"/>
    </source>
</evidence>
<organism evidence="6 7">
    <name type="scientific">Rhizodiscina lignyota</name>
    <dbReference type="NCBI Taxonomy" id="1504668"/>
    <lineage>
        <taxon>Eukaryota</taxon>
        <taxon>Fungi</taxon>
        <taxon>Dikarya</taxon>
        <taxon>Ascomycota</taxon>
        <taxon>Pezizomycotina</taxon>
        <taxon>Dothideomycetes</taxon>
        <taxon>Pleosporomycetidae</taxon>
        <taxon>Aulographales</taxon>
        <taxon>Rhizodiscinaceae</taxon>
        <taxon>Rhizodiscina</taxon>
    </lineage>
</organism>
<feature type="compositionally biased region" description="Basic and acidic residues" evidence="4">
    <location>
        <begin position="377"/>
        <end position="389"/>
    </location>
</feature>
<dbReference type="InterPro" id="IPR003877">
    <property type="entry name" value="SPRY_dom"/>
</dbReference>
<dbReference type="SMART" id="SM00248">
    <property type="entry name" value="ANK"/>
    <property type="match status" value="10"/>
</dbReference>
<evidence type="ECO:0000313" key="6">
    <source>
        <dbReference type="EMBL" id="KAF2099813.1"/>
    </source>
</evidence>
<dbReference type="InterPro" id="IPR002110">
    <property type="entry name" value="Ankyrin_rpt"/>
</dbReference>
<evidence type="ECO:0000256" key="3">
    <source>
        <dbReference type="PROSITE-ProRule" id="PRU00023"/>
    </source>
</evidence>
<dbReference type="Pfam" id="PF12796">
    <property type="entry name" value="Ank_2"/>
    <property type="match status" value="2"/>
</dbReference>
<dbReference type="InterPro" id="IPR044736">
    <property type="entry name" value="Gid1/RanBPM/SPLA_SPRY"/>
</dbReference>
<sequence length="1530" mass="171007">MPTLWEEGRNTFVAELKGRGYDELFIQEFLKDQASYEDVRDSCQMLQSESRRKYGEIEVAGKTVPTSFIANIMSNMDMFVNITNFAMQGAPESVGIAWFAVKGVLNAIQSNYKLYNLFGASLSDITYMMVVIRTYDKLYDERGSSDFKTSDIVEQLFENIRKVYSAILGYSFSVHKHLTAGKLGRFKHALQDIFGAELTIFQSKVDTIMGLKAKILETSQTAFQKETFGKFDALEVLVKRGLDMQSELKVSIDELVNTMKPKSRLDWARADFEKHKKALDPLSDPGSCFDEYYEDIQDGTCQWIFDVDEYKQWRHSEKNQTGGIASLKYEDIAHTLIYQIYEMAYHSDSPNVLERANDLFKNPKKDKSKGASPNKTGKGDTSSKAKKDELPELDEAIGTLADILNRKFIFVLDSVDRLSEKDQTTLAESLCSVVGAPDSHVKIVVSCRRSDGPFYDRILKEAFPAIAMHEHNRDDIDTTIKVKLNSYPGWSDAEREEARKVVLEKAGASFKYVAQVALPFLAQPWQRPLSKRLAQLPEGVNEAYIQAIKQLAPNYLDVLCTALTYTLLADCPVTAEEIMNAYSGSYDLDNEVTLDTSNAKVDLSLYSQQIRIAGSAFLDVEPQNGQDIVKLRDPAAIRAFCVLDEEANGTIKNGNEDSGCANCRRSSATVRPLSVSPKHGHLQIALNAVRSLNSSQFQKRFFKVEIEEKDSAKQEDQSGEANGTKEEPAAGEEQEKKEETELRTDAENKEEGKTEAEPASKAEEDLKVDASTEPVGETKDDDTAKAKDDAEVKDNIEAKGDSEDEDDAEEKKEDDKDPSVDSEDFSDDNHISSESSGGWGSPTKLERHEIKKWYYHARQAEKLWTRDEREHSEEWQAFYEELDRFFTNETKVFAKWQIQHMENEPDSLWSPLAVACILGLVSVAERLIAQGADIMEADGDGCTALHRAADAPENRTGLLKLFLEHNADITFPPYPRKDPNWWAATAFFWWIEAAPTAEQVELLFKAGGNCSMKDGWGWTAIHEYAQDGDDPAVFQLLLDSVKDTDIKEIINCKDTFGETALHKLLSRRNIPLPMLQTLLDHGADVNAEDHDSQRPLFELSFEGEIEAMKLIMPHVTDVDDPDNKGRTALIEAAQANQKQVTEFLVGEGKASINYKDGHGRTPFFAACQNRTGRPPETAQFLLDELLAQGYKFEDINVITEGGRCPIRQAARHGMTNIVKILIEKSPSLEAIGAADEKKGRNALHAASFRGKPECVKLLLDAGFDSKMKSGPNKDGKTALELCYEQWSVHGSSDFEQAVSILIDHDPHSAAEDTQLVATAVLNNSKMILQKLNEAKANLNRPDEYGWTPYALAKQHQQEDAIDFLSRQATFGIVIEADHPVPAGLQEYYFEIKITSGEGMASPSNPVLGIGFATRAGEFVEFPGWPPKKLPSAVSSWGYHGDDGGMFASNGKNLGANPVRRYGPGDVVGIGVDFVKHTIWVCKNGQRFEDEFKDIRGRLFPIVGLNDKVEFEARFEEPFEGKPETDQNAVE</sequence>
<keyword evidence="1" id="KW-0677">Repeat</keyword>
<dbReference type="InterPro" id="IPR001870">
    <property type="entry name" value="B30.2/SPRY"/>
</dbReference>
<feature type="repeat" description="ANK" evidence="3">
    <location>
        <begin position="1056"/>
        <end position="1090"/>
    </location>
</feature>
<dbReference type="EMBL" id="ML978125">
    <property type="protein sequence ID" value="KAF2099813.1"/>
    <property type="molecule type" value="Genomic_DNA"/>
</dbReference>
<evidence type="ECO:0000313" key="7">
    <source>
        <dbReference type="Proteomes" id="UP000799772"/>
    </source>
</evidence>
<dbReference type="Proteomes" id="UP000799772">
    <property type="component" value="Unassembled WGS sequence"/>
</dbReference>
<evidence type="ECO:0000256" key="4">
    <source>
        <dbReference type="SAM" id="MobiDB-lite"/>
    </source>
</evidence>
<keyword evidence="7" id="KW-1185">Reference proteome</keyword>
<feature type="repeat" description="ANK" evidence="3">
    <location>
        <begin position="1238"/>
        <end position="1270"/>
    </location>
</feature>
<name>A0A9P4IGY0_9PEZI</name>
<dbReference type="InterPro" id="IPR043136">
    <property type="entry name" value="B30.2/SPRY_sf"/>
</dbReference>
<dbReference type="Gene3D" id="1.25.40.20">
    <property type="entry name" value="Ankyrin repeat-containing domain"/>
    <property type="match status" value="2"/>
</dbReference>
<feature type="compositionally biased region" description="Basic and acidic residues" evidence="4">
    <location>
        <begin position="809"/>
        <end position="819"/>
    </location>
</feature>
<gene>
    <name evidence="6" type="ORF">NA57DRAFT_37977</name>
</gene>
<feature type="region of interest" description="Disordered" evidence="4">
    <location>
        <begin position="361"/>
        <end position="389"/>
    </location>
</feature>
<dbReference type="InterPro" id="IPR036770">
    <property type="entry name" value="Ankyrin_rpt-contain_sf"/>
</dbReference>
<dbReference type="PROSITE" id="PS50188">
    <property type="entry name" value="B302_SPRY"/>
    <property type="match status" value="1"/>
</dbReference>